<protein>
    <recommendedName>
        <fullName evidence="17">FAD-binding FR-type domain-containing protein</fullName>
    </recommendedName>
</protein>
<evidence type="ECO:0000256" key="1">
    <source>
        <dbReference type="ARBA" id="ARBA00004141"/>
    </source>
</evidence>
<dbReference type="Pfam" id="PF08030">
    <property type="entry name" value="NAD_binding_6"/>
    <property type="match status" value="1"/>
</dbReference>
<dbReference type="GO" id="GO:0033215">
    <property type="term" value="P:reductive iron assimilation"/>
    <property type="evidence" value="ECO:0007669"/>
    <property type="project" value="TreeGrafter"/>
</dbReference>
<dbReference type="SUPFAM" id="SSF52343">
    <property type="entry name" value="Ferredoxin reductase-like, C-terminal NADP-linked domain"/>
    <property type="match status" value="1"/>
</dbReference>
<dbReference type="SFLD" id="SFLDG01168">
    <property type="entry name" value="Ferric_reductase_subgroup_(FRE"/>
    <property type="match status" value="1"/>
</dbReference>
<dbReference type="GO" id="GO:0097038">
    <property type="term" value="C:perinuclear endoplasmic reticulum"/>
    <property type="evidence" value="ECO:0007669"/>
    <property type="project" value="EnsemblFungi"/>
</dbReference>
<sequence length="458" mass="52501">MEVRHEGHHHTANIKYGHFIALVSLAHVGCIVLSRTVLKKYQLNNRIGLVASFLLWSIIIIGTTLINVDLSESYKTSIKRIGRLSYCLLPFDIFLILRPNFPIIRYLELIDLHKWMSRLIIACGLIHGVGYMVVWSIEGTLMVKSLKLLNFYGVIVFLANCLLLIISIGFFRRRNYPYFYIIHNLTVWLFVYLISFHARPGVSVYTLVITLLLGYQFYKKIGYLTTLKLHQHESSNLKIIELQNNFDFSPGSHIRLSYSYWDYRCWAYPTHPYTIAHSNLDSVYLVVKPYQFDFNASSKYCLTGPFNSTPDQFWTNSENISIVVGGSGISFGLPILTHLLAQGKLAHLFWSVKSQADLYILNALNINHLDHITVHITGNEDEESFGLLSNDEIELQSLSNSNIKIGRFSFTHLVSQLNKTNDDNKKWLVACGPEPLVIDAKKFANNKKIQILTEIYSI</sequence>
<dbReference type="Gene3D" id="3.40.50.80">
    <property type="entry name" value="Nucleotide-binding domain of ferredoxin-NADP reductase (FNR) module"/>
    <property type="match status" value="1"/>
</dbReference>
<dbReference type="AlphaFoldDB" id="A0A1E4RE74"/>
<dbReference type="EMBL" id="KV454544">
    <property type="protein sequence ID" value="ODV65552.1"/>
    <property type="molecule type" value="Genomic_DNA"/>
</dbReference>
<dbReference type="GeneID" id="30996289"/>
<feature type="transmembrane region" description="Helical" evidence="12">
    <location>
        <begin position="47"/>
        <end position="68"/>
    </location>
</feature>
<dbReference type="InterPro" id="IPR039261">
    <property type="entry name" value="FNR_nucleotide-bd"/>
</dbReference>
<dbReference type="GO" id="GO:0032956">
    <property type="term" value="P:regulation of actin cytoskeleton organization"/>
    <property type="evidence" value="ECO:0007669"/>
    <property type="project" value="EnsemblFungi"/>
</dbReference>
<feature type="transmembrane region" description="Helical" evidence="12">
    <location>
        <begin position="16"/>
        <end position="35"/>
    </location>
</feature>
<dbReference type="InterPro" id="IPR013121">
    <property type="entry name" value="Fe_red_NAD-bd_6"/>
</dbReference>
<dbReference type="Proteomes" id="UP000095085">
    <property type="component" value="Unassembled WGS sequence"/>
</dbReference>
<proteinExistence type="predicted"/>
<dbReference type="GO" id="GO:0006915">
    <property type="term" value="P:apoptotic process"/>
    <property type="evidence" value="ECO:0007669"/>
    <property type="project" value="EnsemblFungi"/>
</dbReference>
<feature type="transmembrane region" description="Helical" evidence="12">
    <location>
        <begin position="178"/>
        <end position="196"/>
    </location>
</feature>
<accession>A0A1E4RE74</accession>
<keyword evidence="2" id="KW-0813">Transport</keyword>
<keyword evidence="16" id="KW-1185">Reference proteome</keyword>
<keyword evidence="11 12" id="KW-0472">Membrane</keyword>
<evidence type="ECO:0000256" key="3">
    <source>
        <dbReference type="ARBA" id="ARBA00022630"/>
    </source>
</evidence>
<dbReference type="RefSeq" id="XP_020074619.1">
    <property type="nucleotide sequence ID" value="XM_020221740.1"/>
</dbReference>
<dbReference type="GO" id="GO:0016175">
    <property type="term" value="F:superoxide-generating NAD(P)H oxidase activity"/>
    <property type="evidence" value="ECO:0007669"/>
    <property type="project" value="EnsemblFungi"/>
</dbReference>
<dbReference type="SFLD" id="SFLDF00463">
    <property type="entry name" value="AIM14"/>
    <property type="match status" value="1"/>
</dbReference>
<dbReference type="Pfam" id="PF01794">
    <property type="entry name" value="Ferric_reduct"/>
    <property type="match status" value="1"/>
</dbReference>
<dbReference type="InterPro" id="IPR013130">
    <property type="entry name" value="Fe3_Rdtase_TM_dom"/>
</dbReference>
<evidence type="ECO:0000256" key="8">
    <source>
        <dbReference type="ARBA" id="ARBA00022989"/>
    </source>
</evidence>
<evidence type="ECO:0000259" key="13">
    <source>
        <dbReference type="Pfam" id="PF01794"/>
    </source>
</evidence>
<evidence type="ECO:0000256" key="10">
    <source>
        <dbReference type="ARBA" id="ARBA00023065"/>
    </source>
</evidence>
<dbReference type="InterPro" id="IPR050369">
    <property type="entry name" value="RBOH/FRE"/>
</dbReference>
<keyword evidence="10" id="KW-0406">Ion transport</keyword>
<evidence type="ECO:0000256" key="4">
    <source>
        <dbReference type="ARBA" id="ARBA00022692"/>
    </source>
</evidence>
<comment type="subcellular location">
    <subcellularLocation>
        <location evidence="1">Membrane</location>
        <topology evidence="1">Multi-pass membrane protein</topology>
    </subcellularLocation>
</comment>
<feature type="transmembrane region" description="Helical" evidence="12">
    <location>
        <begin position="119"/>
        <end position="137"/>
    </location>
</feature>
<gene>
    <name evidence="15" type="ORF">HYPBUDRAFT_153806</name>
</gene>
<keyword evidence="3" id="KW-0285">Flavoprotein</keyword>
<organism evidence="15 16">
    <name type="scientific">Hyphopichia burtonii NRRL Y-1933</name>
    <dbReference type="NCBI Taxonomy" id="984485"/>
    <lineage>
        <taxon>Eukaryota</taxon>
        <taxon>Fungi</taxon>
        <taxon>Dikarya</taxon>
        <taxon>Ascomycota</taxon>
        <taxon>Saccharomycotina</taxon>
        <taxon>Pichiomycetes</taxon>
        <taxon>Debaryomycetaceae</taxon>
        <taxon>Hyphopichia</taxon>
    </lineage>
</organism>
<keyword evidence="4 12" id="KW-0812">Transmembrane</keyword>
<evidence type="ECO:0000259" key="14">
    <source>
        <dbReference type="Pfam" id="PF08030"/>
    </source>
</evidence>
<feature type="domain" description="Ferric reductase NAD binding" evidence="14">
    <location>
        <begin position="318"/>
        <end position="444"/>
    </location>
</feature>
<keyword evidence="5" id="KW-0274">FAD</keyword>
<dbReference type="PANTHER" id="PTHR11972">
    <property type="entry name" value="NADPH OXIDASE"/>
    <property type="match status" value="1"/>
</dbReference>
<feature type="transmembrane region" description="Helical" evidence="12">
    <location>
        <begin position="202"/>
        <end position="218"/>
    </location>
</feature>
<dbReference type="OrthoDB" id="17725at2759"/>
<reference evidence="16" key="1">
    <citation type="submission" date="2016-05" db="EMBL/GenBank/DDBJ databases">
        <title>Comparative genomics of biotechnologically important yeasts.</title>
        <authorList>
            <consortium name="DOE Joint Genome Institute"/>
            <person name="Riley R."/>
            <person name="Haridas S."/>
            <person name="Wolfe K.H."/>
            <person name="Lopes M.R."/>
            <person name="Hittinger C.T."/>
            <person name="Goker M."/>
            <person name="Salamov A."/>
            <person name="Wisecaver J."/>
            <person name="Long T.M."/>
            <person name="Aerts A.L."/>
            <person name="Barry K."/>
            <person name="Choi C."/>
            <person name="Clum A."/>
            <person name="Coughlan A.Y."/>
            <person name="Deshpande S."/>
            <person name="Douglass A.P."/>
            <person name="Hanson S.J."/>
            <person name="Klenk H.-P."/>
            <person name="Labutti K."/>
            <person name="Lapidus A."/>
            <person name="Lindquist E."/>
            <person name="Lipzen A."/>
            <person name="Meier-Kolthoff J.P."/>
            <person name="Ohm R.A."/>
            <person name="Otillar R.P."/>
            <person name="Pangilinan J."/>
            <person name="Peng Y."/>
            <person name="Rokas A."/>
            <person name="Rosa C.A."/>
            <person name="Scheuner C."/>
            <person name="Sibirny A.A."/>
            <person name="Slot J.C."/>
            <person name="Stielow J.B."/>
            <person name="Sun H."/>
            <person name="Kurtzman C.P."/>
            <person name="Blackwell M."/>
            <person name="Grigoriev I.V."/>
            <person name="Jeffries T.W."/>
        </authorList>
    </citation>
    <scope>NUCLEOTIDE SEQUENCE [LARGE SCALE GENOMIC DNA]</scope>
    <source>
        <strain evidence="16">NRRL Y-1933</strain>
    </source>
</reference>
<keyword evidence="7" id="KW-0249">Electron transport</keyword>
<feature type="domain" description="Ferric oxidoreductase" evidence="13">
    <location>
        <begin position="82"/>
        <end position="193"/>
    </location>
</feature>
<dbReference type="GO" id="GO:0005886">
    <property type="term" value="C:plasma membrane"/>
    <property type="evidence" value="ECO:0007669"/>
    <property type="project" value="TreeGrafter"/>
</dbReference>
<dbReference type="GO" id="GO:0000293">
    <property type="term" value="F:ferric-chelate reductase activity"/>
    <property type="evidence" value="ECO:0007669"/>
    <property type="project" value="TreeGrafter"/>
</dbReference>
<name>A0A1E4RE74_9ASCO</name>
<evidence type="ECO:0000313" key="15">
    <source>
        <dbReference type="EMBL" id="ODV65552.1"/>
    </source>
</evidence>
<dbReference type="PANTHER" id="PTHR11972:SF198">
    <property type="entry name" value="METALLOREDUCTASE AIM14-RELATED"/>
    <property type="match status" value="1"/>
</dbReference>
<keyword evidence="9" id="KW-0560">Oxidoreductase</keyword>
<evidence type="ECO:0000256" key="5">
    <source>
        <dbReference type="ARBA" id="ARBA00022827"/>
    </source>
</evidence>
<dbReference type="SFLD" id="SFLDS00052">
    <property type="entry name" value="Ferric_Reductase_Domain"/>
    <property type="match status" value="1"/>
</dbReference>
<feature type="transmembrane region" description="Helical" evidence="12">
    <location>
        <begin position="149"/>
        <end position="171"/>
    </location>
</feature>
<dbReference type="CDD" id="cd06186">
    <property type="entry name" value="NOX_Duox_like_FAD_NADP"/>
    <property type="match status" value="1"/>
</dbReference>
<evidence type="ECO:0000256" key="11">
    <source>
        <dbReference type="ARBA" id="ARBA00023136"/>
    </source>
</evidence>
<dbReference type="STRING" id="984485.A0A1E4RE74"/>
<evidence type="ECO:0008006" key="17">
    <source>
        <dbReference type="Google" id="ProtNLM"/>
    </source>
</evidence>
<evidence type="ECO:0000313" key="16">
    <source>
        <dbReference type="Proteomes" id="UP000095085"/>
    </source>
</evidence>
<evidence type="ECO:0000256" key="12">
    <source>
        <dbReference type="SAM" id="Phobius"/>
    </source>
</evidence>
<evidence type="ECO:0000256" key="2">
    <source>
        <dbReference type="ARBA" id="ARBA00022448"/>
    </source>
</evidence>
<evidence type="ECO:0000256" key="6">
    <source>
        <dbReference type="ARBA" id="ARBA00022857"/>
    </source>
</evidence>
<keyword evidence="6" id="KW-0521">NADP</keyword>
<evidence type="ECO:0000256" key="9">
    <source>
        <dbReference type="ARBA" id="ARBA00023002"/>
    </source>
</evidence>
<evidence type="ECO:0000256" key="7">
    <source>
        <dbReference type="ARBA" id="ARBA00022982"/>
    </source>
</evidence>
<keyword evidence="8 12" id="KW-1133">Transmembrane helix</keyword>